<comment type="caution">
    <text evidence="1">The sequence shown here is derived from an EMBL/GenBank/DDBJ whole genome shotgun (WGS) entry which is preliminary data.</text>
</comment>
<dbReference type="AlphaFoldDB" id="A0A1F6A227"/>
<dbReference type="InterPro" id="IPR029060">
    <property type="entry name" value="PIN-like_dom_sf"/>
</dbReference>
<evidence type="ECO:0000313" key="2">
    <source>
        <dbReference type="Proteomes" id="UP000177871"/>
    </source>
</evidence>
<evidence type="ECO:0008006" key="3">
    <source>
        <dbReference type="Google" id="ProtNLM"/>
    </source>
</evidence>
<evidence type="ECO:0000313" key="1">
    <source>
        <dbReference type="EMBL" id="OGG18512.1"/>
    </source>
</evidence>
<name>A0A1F6A227_9BACT</name>
<organism evidence="1 2">
    <name type="scientific">Candidatus Gottesmanbacteria bacterium RIFCSPHIGHO2_01_FULL_47_48</name>
    <dbReference type="NCBI Taxonomy" id="1798381"/>
    <lineage>
        <taxon>Bacteria</taxon>
        <taxon>Candidatus Gottesmaniibacteriota</taxon>
    </lineage>
</organism>
<proteinExistence type="predicted"/>
<dbReference type="Proteomes" id="UP000177871">
    <property type="component" value="Unassembled WGS sequence"/>
</dbReference>
<dbReference type="SUPFAM" id="SSF88723">
    <property type="entry name" value="PIN domain-like"/>
    <property type="match status" value="1"/>
</dbReference>
<protein>
    <recommendedName>
        <fullName evidence="3">PIN domain-containing protein</fullName>
    </recommendedName>
</protein>
<dbReference type="Gene3D" id="3.40.50.1010">
    <property type="entry name" value="5'-nuclease"/>
    <property type="match status" value="1"/>
</dbReference>
<dbReference type="EMBL" id="MFJK01000014">
    <property type="protein sequence ID" value="OGG18512.1"/>
    <property type="molecule type" value="Genomic_DNA"/>
</dbReference>
<gene>
    <name evidence="1" type="ORF">A2721_01865</name>
</gene>
<reference evidence="1 2" key="1">
    <citation type="journal article" date="2016" name="Nat. Commun.">
        <title>Thousands of microbial genomes shed light on interconnected biogeochemical processes in an aquifer system.</title>
        <authorList>
            <person name="Anantharaman K."/>
            <person name="Brown C.T."/>
            <person name="Hug L.A."/>
            <person name="Sharon I."/>
            <person name="Castelle C.J."/>
            <person name="Probst A.J."/>
            <person name="Thomas B.C."/>
            <person name="Singh A."/>
            <person name="Wilkins M.J."/>
            <person name="Karaoz U."/>
            <person name="Brodie E.L."/>
            <person name="Williams K.H."/>
            <person name="Hubbard S.S."/>
            <person name="Banfield J.F."/>
        </authorList>
    </citation>
    <scope>NUCLEOTIDE SEQUENCE [LARGE SCALE GENOMIC DNA]</scope>
</reference>
<sequence>MPGTNFVLLDSDALIGLANSADTNHQKSLLISNFLAQNNFGTIIPYPIVLEAATALSRNTKINRPDLANEILVNYIRTENWLNMDQNVESQVSQSFSKNTSRKNTPFDHYLLALARKNGIKYVFSFDSFYQKQGLSLAEDLLKS</sequence>
<accession>A0A1F6A227</accession>